<keyword evidence="1" id="KW-0808">Transferase</keyword>
<dbReference type="Proteomes" id="UP000051450">
    <property type="component" value="Unassembled WGS sequence"/>
</dbReference>
<name>A0A0R1HJ65_9LACO</name>
<organism evidence="7 8">
    <name type="scientific">Dellaglioa algida DSM 15638</name>
    <dbReference type="NCBI Taxonomy" id="1423719"/>
    <lineage>
        <taxon>Bacteria</taxon>
        <taxon>Bacillati</taxon>
        <taxon>Bacillota</taxon>
        <taxon>Bacilli</taxon>
        <taxon>Lactobacillales</taxon>
        <taxon>Lactobacillaceae</taxon>
        <taxon>Dellaglioa</taxon>
    </lineage>
</organism>
<dbReference type="CDD" id="cd07995">
    <property type="entry name" value="TPK"/>
    <property type="match status" value="1"/>
</dbReference>
<keyword evidence="4" id="KW-0067">ATP-binding</keyword>
<dbReference type="Pfam" id="PF04265">
    <property type="entry name" value="TPK_B1_binding"/>
    <property type="match status" value="1"/>
</dbReference>
<keyword evidence="2" id="KW-0547">Nucleotide-binding</keyword>
<dbReference type="GO" id="GO:0004788">
    <property type="term" value="F:thiamine diphosphokinase activity"/>
    <property type="evidence" value="ECO:0007669"/>
    <property type="project" value="UniProtKB-UniRule"/>
</dbReference>
<dbReference type="InterPro" id="IPR006282">
    <property type="entry name" value="Thi_PPkinase"/>
</dbReference>
<dbReference type="OrthoDB" id="9804377at2"/>
<gene>
    <name evidence="7" type="ORF">FC66_GL000131</name>
</gene>
<reference evidence="7 8" key="1">
    <citation type="journal article" date="2015" name="Genome Announc.">
        <title>Expanding the biotechnology potential of lactobacilli through comparative genomics of 213 strains and associated genera.</title>
        <authorList>
            <person name="Sun Z."/>
            <person name="Harris H.M."/>
            <person name="McCann A."/>
            <person name="Guo C."/>
            <person name="Argimon S."/>
            <person name="Zhang W."/>
            <person name="Yang X."/>
            <person name="Jeffery I.B."/>
            <person name="Cooney J.C."/>
            <person name="Kagawa T.F."/>
            <person name="Liu W."/>
            <person name="Song Y."/>
            <person name="Salvetti E."/>
            <person name="Wrobel A."/>
            <person name="Rasinkangas P."/>
            <person name="Parkhill J."/>
            <person name="Rea M.C."/>
            <person name="O'Sullivan O."/>
            <person name="Ritari J."/>
            <person name="Douillard F.P."/>
            <person name="Paul Ross R."/>
            <person name="Yang R."/>
            <person name="Briner A.E."/>
            <person name="Felis G.E."/>
            <person name="de Vos W.M."/>
            <person name="Barrangou R."/>
            <person name="Klaenhammer T.R."/>
            <person name="Caufield P.W."/>
            <person name="Cui Y."/>
            <person name="Zhang H."/>
            <person name="O'Toole P.W."/>
        </authorList>
    </citation>
    <scope>NUCLEOTIDE SEQUENCE [LARGE SCALE GENOMIC DNA]</scope>
    <source>
        <strain evidence="7 8">DSM 15638</strain>
    </source>
</reference>
<dbReference type="InterPro" id="IPR036759">
    <property type="entry name" value="TPK_catalytic_sf"/>
</dbReference>
<sequence length="217" mass="24443">MILNILVGGPKEQWPDELVAGNIQGPWIGVDRGALRLVQLGITPELSIGDFDSMTESEFKLVTQHSRHTKTANPEKDDTDTELALREAIANFTFDTVMIYGATGGRIDHLLANLFFIFREPFNTMFEKICLVDKQNSIRFFKPGSYHLVKEDGKKYLAFIPLTQVTHLSLMDEKYTLNKIDFVYPVSLASNEFVGDTGEFSFKSGVVAVIQSRDDEK</sequence>
<dbReference type="GO" id="GO:0016301">
    <property type="term" value="F:kinase activity"/>
    <property type="evidence" value="ECO:0007669"/>
    <property type="project" value="UniProtKB-KW"/>
</dbReference>
<dbReference type="PATRIC" id="fig|1423719.4.peg.133"/>
<dbReference type="NCBIfam" id="TIGR01378">
    <property type="entry name" value="thi_PPkinase"/>
    <property type="match status" value="1"/>
</dbReference>
<evidence type="ECO:0000256" key="2">
    <source>
        <dbReference type="ARBA" id="ARBA00022741"/>
    </source>
</evidence>
<accession>A0A0R1HJ65</accession>
<proteinExistence type="predicted"/>
<dbReference type="AlphaFoldDB" id="A0A0R1HJ65"/>
<dbReference type="RefSeq" id="WP_057973453.1">
    <property type="nucleotide sequence ID" value="NZ_AZDI01000001.1"/>
</dbReference>
<evidence type="ECO:0000256" key="3">
    <source>
        <dbReference type="ARBA" id="ARBA00022777"/>
    </source>
</evidence>
<dbReference type="Pfam" id="PF04263">
    <property type="entry name" value="TPK_catalytic"/>
    <property type="match status" value="1"/>
</dbReference>
<keyword evidence="3 7" id="KW-0418">Kinase</keyword>
<dbReference type="InterPro" id="IPR007373">
    <property type="entry name" value="Thiamin_PyroPKinase_B1-bd"/>
</dbReference>
<dbReference type="GO" id="GO:0030975">
    <property type="term" value="F:thiamine binding"/>
    <property type="evidence" value="ECO:0007669"/>
    <property type="project" value="InterPro"/>
</dbReference>
<dbReference type="GO" id="GO:0005524">
    <property type="term" value="F:ATP binding"/>
    <property type="evidence" value="ECO:0007669"/>
    <property type="project" value="UniProtKB-KW"/>
</dbReference>
<dbReference type="PANTHER" id="PTHR41299">
    <property type="entry name" value="THIAMINE PYROPHOSPHOKINASE"/>
    <property type="match status" value="1"/>
</dbReference>
<evidence type="ECO:0000256" key="5">
    <source>
        <dbReference type="NCBIfam" id="TIGR01378"/>
    </source>
</evidence>
<evidence type="ECO:0000256" key="4">
    <source>
        <dbReference type="ARBA" id="ARBA00022840"/>
    </source>
</evidence>
<dbReference type="EC" id="2.7.6.2" evidence="5"/>
<dbReference type="PANTHER" id="PTHR41299:SF1">
    <property type="entry name" value="THIAMINE PYROPHOSPHOKINASE"/>
    <property type="match status" value="1"/>
</dbReference>
<evidence type="ECO:0000259" key="6">
    <source>
        <dbReference type="SMART" id="SM00983"/>
    </source>
</evidence>
<dbReference type="Gene3D" id="3.40.50.10240">
    <property type="entry name" value="Thiamin pyrophosphokinase, catalytic domain"/>
    <property type="match status" value="1"/>
</dbReference>
<protein>
    <recommendedName>
        <fullName evidence="5">Thiamine diphosphokinase</fullName>
        <ecNumber evidence="5">2.7.6.2</ecNumber>
    </recommendedName>
</protein>
<dbReference type="STRING" id="1423719.FC66_GL000131"/>
<dbReference type="GO" id="GO:0009229">
    <property type="term" value="P:thiamine diphosphate biosynthetic process"/>
    <property type="evidence" value="ECO:0007669"/>
    <property type="project" value="InterPro"/>
</dbReference>
<evidence type="ECO:0000313" key="8">
    <source>
        <dbReference type="Proteomes" id="UP000051450"/>
    </source>
</evidence>
<dbReference type="InterPro" id="IPR007371">
    <property type="entry name" value="TPK_catalytic"/>
</dbReference>
<evidence type="ECO:0000313" key="7">
    <source>
        <dbReference type="EMBL" id="KRK46508.1"/>
    </source>
</evidence>
<keyword evidence="8" id="KW-1185">Reference proteome</keyword>
<dbReference type="GO" id="GO:0006772">
    <property type="term" value="P:thiamine metabolic process"/>
    <property type="evidence" value="ECO:0007669"/>
    <property type="project" value="UniProtKB-UniRule"/>
</dbReference>
<feature type="domain" description="Thiamin pyrophosphokinase thiamin-binding" evidence="6">
    <location>
        <begin position="144"/>
        <end position="208"/>
    </location>
</feature>
<comment type="caution">
    <text evidence="7">The sequence shown here is derived from an EMBL/GenBank/DDBJ whole genome shotgun (WGS) entry which is preliminary data.</text>
</comment>
<dbReference type="SUPFAM" id="SSF63999">
    <property type="entry name" value="Thiamin pyrophosphokinase, catalytic domain"/>
    <property type="match status" value="1"/>
</dbReference>
<dbReference type="SMART" id="SM00983">
    <property type="entry name" value="TPK_B1_binding"/>
    <property type="match status" value="1"/>
</dbReference>
<evidence type="ECO:0000256" key="1">
    <source>
        <dbReference type="ARBA" id="ARBA00022679"/>
    </source>
</evidence>
<dbReference type="InterPro" id="IPR053149">
    <property type="entry name" value="TPK"/>
</dbReference>
<dbReference type="EMBL" id="AZDI01000001">
    <property type="protein sequence ID" value="KRK46508.1"/>
    <property type="molecule type" value="Genomic_DNA"/>
</dbReference>